<dbReference type="EMBL" id="NPHW01003957">
    <property type="protein sequence ID" value="OXV08677.1"/>
    <property type="molecule type" value="Genomic_DNA"/>
</dbReference>
<proteinExistence type="inferred from homology"/>
<evidence type="ECO:0000313" key="10">
    <source>
        <dbReference type="EMBL" id="OXV08677.1"/>
    </source>
</evidence>
<keyword evidence="4 8" id="KW-0812">Transmembrane</keyword>
<accession>A0A232LXY6</accession>
<organism evidence="10 11">
    <name type="scientific">Elaphomyces granulatus</name>
    <dbReference type="NCBI Taxonomy" id="519963"/>
    <lineage>
        <taxon>Eukaryota</taxon>
        <taxon>Fungi</taxon>
        <taxon>Dikarya</taxon>
        <taxon>Ascomycota</taxon>
        <taxon>Pezizomycotina</taxon>
        <taxon>Eurotiomycetes</taxon>
        <taxon>Eurotiomycetidae</taxon>
        <taxon>Eurotiales</taxon>
        <taxon>Elaphomycetaceae</taxon>
        <taxon>Elaphomyces</taxon>
    </lineage>
</organism>
<feature type="region of interest" description="Disordered" evidence="7">
    <location>
        <begin position="219"/>
        <end position="254"/>
    </location>
</feature>
<feature type="transmembrane region" description="Helical" evidence="8">
    <location>
        <begin position="179"/>
        <end position="200"/>
    </location>
</feature>
<evidence type="ECO:0000313" key="11">
    <source>
        <dbReference type="Proteomes" id="UP000243515"/>
    </source>
</evidence>
<evidence type="ECO:0000259" key="9">
    <source>
        <dbReference type="PROSITE" id="PS50850"/>
    </source>
</evidence>
<comment type="subcellular location">
    <subcellularLocation>
        <location evidence="1">Membrane</location>
        <topology evidence="1">Multi-pass membrane protein</topology>
    </subcellularLocation>
</comment>
<feature type="transmembrane region" description="Helical" evidence="8">
    <location>
        <begin position="310"/>
        <end position="330"/>
    </location>
</feature>
<keyword evidence="11" id="KW-1185">Reference proteome</keyword>
<dbReference type="AlphaFoldDB" id="A0A232LXY6"/>
<reference evidence="10 11" key="1">
    <citation type="journal article" date="2015" name="Environ. Microbiol.">
        <title>Metagenome sequence of Elaphomyces granulatus from sporocarp tissue reveals Ascomycota ectomycorrhizal fingerprints of genome expansion and a Proteobacteria-rich microbiome.</title>
        <authorList>
            <person name="Quandt C.A."/>
            <person name="Kohler A."/>
            <person name="Hesse C.N."/>
            <person name="Sharpton T.J."/>
            <person name="Martin F."/>
            <person name="Spatafora J.W."/>
        </authorList>
    </citation>
    <scope>NUCLEOTIDE SEQUENCE [LARGE SCALE GENOMIC DNA]</scope>
    <source>
        <strain evidence="10 11">OSC145934</strain>
    </source>
</reference>
<dbReference type="Proteomes" id="UP000243515">
    <property type="component" value="Unassembled WGS sequence"/>
</dbReference>
<dbReference type="PANTHER" id="PTHR23506">
    <property type="entry name" value="GH10249P"/>
    <property type="match status" value="1"/>
</dbReference>
<feature type="transmembrane region" description="Helical" evidence="8">
    <location>
        <begin position="445"/>
        <end position="470"/>
    </location>
</feature>
<dbReference type="OrthoDB" id="5086884at2759"/>
<feature type="transmembrane region" description="Helical" evidence="8">
    <location>
        <begin position="121"/>
        <end position="139"/>
    </location>
</feature>
<feature type="transmembrane region" description="Helical" evidence="8">
    <location>
        <begin position="151"/>
        <end position="173"/>
    </location>
</feature>
<evidence type="ECO:0000256" key="5">
    <source>
        <dbReference type="ARBA" id="ARBA00022989"/>
    </source>
</evidence>
<dbReference type="Pfam" id="PF07690">
    <property type="entry name" value="MFS_1"/>
    <property type="match status" value="1"/>
</dbReference>
<comment type="similarity">
    <text evidence="2">Belongs to the major facilitator superfamily. Vesicular transporter family.</text>
</comment>
<sequence length="479" mass="50640">MRSFKWLGSVELRSSRWFITFVVSFTGATDVFVYGLIVPVTPTALHTRLLGFSDGNVQVWTSILLALFGGALLVSSPIVGYIADRSESRQWPYLCGLAGLGAATALLCVGRHIGFWIAGRLFQGAAAATVWVVGNALLVETVGIDGVCEAIGYTAMASGVGTVAGPLLGGVVYENGGYYAVFGLAFGLIGLDIVLLLTLIERRHLIKWLGPEMAPPVAEREATEQHVTENAAAEGPESLPTAGSCSDQPVPPRDAPSRVALGRAGLLLGSPRVIIAVWGNFIISIILTSFDSVLPLFTQETFGWKQSGQGLVFIPLMIPHILSPVTGSIVDKFPRACRYMTAGAFISCVPAMVLLRLVTDNSIQHKILLCTLLSLIGVCIAIALPPLDAEVFRAVEEKEQKTPNIFGKGGTVALAFGLTSMGFAAGTLVGPVFAGFIRLQAGWGAMGWALGLITGVSSLPTLLFMGGWILREPVRSGAE</sequence>
<evidence type="ECO:0000256" key="2">
    <source>
        <dbReference type="ARBA" id="ARBA00006829"/>
    </source>
</evidence>
<feature type="transmembrane region" description="Helical" evidence="8">
    <location>
        <begin position="405"/>
        <end position="425"/>
    </location>
</feature>
<evidence type="ECO:0000256" key="8">
    <source>
        <dbReference type="SAM" id="Phobius"/>
    </source>
</evidence>
<evidence type="ECO:0000256" key="1">
    <source>
        <dbReference type="ARBA" id="ARBA00004141"/>
    </source>
</evidence>
<dbReference type="PRINTS" id="PR01035">
    <property type="entry name" value="TCRTETA"/>
</dbReference>
<keyword evidence="5 8" id="KW-1133">Transmembrane helix</keyword>
<keyword evidence="6 8" id="KW-0472">Membrane</keyword>
<dbReference type="SUPFAM" id="SSF103473">
    <property type="entry name" value="MFS general substrate transporter"/>
    <property type="match status" value="1"/>
</dbReference>
<evidence type="ECO:0000256" key="7">
    <source>
        <dbReference type="SAM" id="MobiDB-lite"/>
    </source>
</evidence>
<dbReference type="InterPro" id="IPR050930">
    <property type="entry name" value="MFS_Vesicular_Transporter"/>
</dbReference>
<dbReference type="InterPro" id="IPR020846">
    <property type="entry name" value="MFS_dom"/>
</dbReference>
<feature type="transmembrane region" description="Helical" evidence="8">
    <location>
        <begin position="273"/>
        <end position="290"/>
    </location>
</feature>
<feature type="transmembrane region" description="Helical" evidence="8">
    <location>
        <begin position="94"/>
        <end position="115"/>
    </location>
</feature>
<evidence type="ECO:0000256" key="3">
    <source>
        <dbReference type="ARBA" id="ARBA00022448"/>
    </source>
</evidence>
<feature type="transmembrane region" description="Helical" evidence="8">
    <location>
        <begin position="16"/>
        <end position="37"/>
    </location>
</feature>
<dbReference type="InterPro" id="IPR011701">
    <property type="entry name" value="MFS"/>
</dbReference>
<dbReference type="PANTHER" id="PTHR23506:SF23">
    <property type="entry name" value="GH10249P"/>
    <property type="match status" value="1"/>
</dbReference>
<dbReference type="InterPro" id="IPR001958">
    <property type="entry name" value="Tet-R_TetA/multi-R_MdtG-like"/>
</dbReference>
<name>A0A232LXY6_9EURO</name>
<protein>
    <recommendedName>
        <fullName evidence="9">Major facilitator superfamily (MFS) profile domain-containing protein</fullName>
    </recommendedName>
</protein>
<feature type="domain" description="Major facilitator superfamily (MFS) profile" evidence="9">
    <location>
        <begin position="16"/>
        <end position="469"/>
    </location>
</feature>
<gene>
    <name evidence="10" type="ORF">Egran_03560</name>
</gene>
<evidence type="ECO:0000256" key="4">
    <source>
        <dbReference type="ARBA" id="ARBA00022692"/>
    </source>
</evidence>
<dbReference type="CDD" id="cd17325">
    <property type="entry name" value="MFS_MdtG_SLC18_like"/>
    <property type="match status" value="1"/>
</dbReference>
<comment type="caution">
    <text evidence="10">The sequence shown here is derived from an EMBL/GenBank/DDBJ whole genome shotgun (WGS) entry which is preliminary data.</text>
</comment>
<keyword evidence="3" id="KW-0813">Transport</keyword>
<dbReference type="GO" id="GO:0022857">
    <property type="term" value="F:transmembrane transporter activity"/>
    <property type="evidence" value="ECO:0007669"/>
    <property type="project" value="InterPro"/>
</dbReference>
<dbReference type="Gene3D" id="1.20.1250.20">
    <property type="entry name" value="MFS general substrate transporter like domains"/>
    <property type="match status" value="2"/>
</dbReference>
<feature type="transmembrane region" description="Helical" evidence="8">
    <location>
        <begin position="363"/>
        <end position="384"/>
    </location>
</feature>
<evidence type="ECO:0000256" key="6">
    <source>
        <dbReference type="ARBA" id="ARBA00023136"/>
    </source>
</evidence>
<dbReference type="InterPro" id="IPR036259">
    <property type="entry name" value="MFS_trans_sf"/>
</dbReference>
<dbReference type="PROSITE" id="PS50850">
    <property type="entry name" value="MFS"/>
    <property type="match status" value="1"/>
</dbReference>
<dbReference type="GO" id="GO:0016020">
    <property type="term" value="C:membrane"/>
    <property type="evidence" value="ECO:0007669"/>
    <property type="project" value="UniProtKB-SubCell"/>
</dbReference>
<feature type="transmembrane region" description="Helical" evidence="8">
    <location>
        <begin position="57"/>
        <end position="82"/>
    </location>
</feature>